<evidence type="ECO:0000313" key="7">
    <source>
        <dbReference type="EMBL" id="EOW83500.1"/>
    </source>
</evidence>
<dbReference type="PROSITE" id="PS51257">
    <property type="entry name" value="PROKAR_LIPOPROTEIN"/>
    <property type="match status" value="1"/>
</dbReference>
<dbReference type="AlphaFoldDB" id="R2VH63"/>
<reference evidence="7 9" key="2">
    <citation type="submission" date="2013-03" db="EMBL/GenBank/DDBJ databases">
        <title>The Genome Sequence of Enterococcus gilvus ATCC BAA-350 (PacBio/Illumina hybrid assembly).</title>
        <authorList>
            <consortium name="The Broad Institute Genomics Platform"/>
            <consortium name="The Broad Institute Genome Sequencing Center for Infectious Disease"/>
            <person name="Earl A."/>
            <person name="Russ C."/>
            <person name="Gilmore M."/>
            <person name="Surin D."/>
            <person name="Walker B."/>
            <person name="Young S."/>
            <person name="Zeng Q."/>
            <person name="Gargeya S."/>
            <person name="Fitzgerald M."/>
            <person name="Haas B."/>
            <person name="Abouelleil A."/>
            <person name="Allen A.W."/>
            <person name="Alvarado L."/>
            <person name="Arachchi H.M."/>
            <person name="Berlin A.M."/>
            <person name="Chapman S.B."/>
            <person name="Gainer-Dewar J."/>
            <person name="Goldberg J."/>
            <person name="Griggs A."/>
            <person name="Gujja S."/>
            <person name="Hansen M."/>
            <person name="Howarth C."/>
            <person name="Imamovic A."/>
            <person name="Ireland A."/>
            <person name="Larimer J."/>
            <person name="McCowan C."/>
            <person name="Murphy C."/>
            <person name="Pearson M."/>
            <person name="Poon T.W."/>
            <person name="Priest M."/>
            <person name="Roberts A."/>
            <person name="Saif S."/>
            <person name="Shea T."/>
            <person name="Sisk P."/>
            <person name="Sykes S."/>
            <person name="Wortman J."/>
            <person name="Nusbaum C."/>
            <person name="Birren B."/>
        </authorList>
    </citation>
    <scope>NUCLEOTIDE SEQUENCE [LARGE SCALE GENOMIC DNA]</scope>
    <source>
        <strain evidence="7 9">ATCC BAA-350</strain>
    </source>
</reference>
<evidence type="ECO:0000256" key="3">
    <source>
        <dbReference type="ARBA" id="ARBA00047549"/>
    </source>
</evidence>
<name>R2VH63_9ENTE</name>
<feature type="domain" description="Rhodanese" evidence="5">
    <location>
        <begin position="55"/>
        <end position="170"/>
    </location>
</feature>
<dbReference type="GO" id="GO:0004792">
    <property type="term" value="F:thiosulfate-cyanide sulfurtransferase activity"/>
    <property type="evidence" value="ECO:0007669"/>
    <property type="project" value="UniProtKB-EC"/>
</dbReference>
<evidence type="ECO:0000313" key="6">
    <source>
        <dbReference type="EMBL" id="EOI56926.1"/>
    </source>
</evidence>
<comment type="caution">
    <text evidence="6">The sequence shown here is derived from an EMBL/GenBank/DDBJ whole genome shotgun (WGS) entry which is preliminary data.</text>
</comment>
<evidence type="ECO:0000256" key="1">
    <source>
        <dbReference type="ARBA" id="ARBA00012245"/>
    </source>
</evidence>
<dbReference type="EMBL" id="ASWH01000001">
    <property type="protein sequence ID" value="EOW83500.1"/>
    <property type="molecule type" value="Genomic_DNA"/>
</dbReference>
<reference evidence="6 8" key="1">
    <citation type="submission" date="2013-02" db="EMBL/GenBank/DDBJ databases">
        <title>The Genome Sequence of Enterococcus gilvus ATCC BAA-350.</title>
        <authorList>
            <consortium name="The Broad Institute Genome Sequencing Platform"/>
            <consortium name="The Broad Institute Genome Sequencing Center for Infectious Disease"/>
            <person name="Earl A.M."/>
            <person name="Gilmore M.S."/>
            <person name="Lebreton F."/>
            <person name="Walker B."/>
            <person name="Young S.K."/>
            <person name="Zeng Q."/>
            <person name="Gargeya S."/>
            <person name="Fitzgerald M."/>
            <person name="Haas B."/>
            <person name="Abouelleil A."/>
            <person name="Alvarado L."/>
            <person name="Arachchi H.M."/>
            <person name="Berlin A.M."/>
            <person name="Chapman S.B."/>
            <person name="Dewar J."/>
            <person name="Goldberg J."/>
            <person name="Griggs A."/>
            <person name="Gujja S."/>
            <person name="Hansen M."/>
            <person name="Howarth C."/>
            <person name="Imamovic A."/>
            <person name="Larimer J."/>
            <person name="McCowan C."/>
            <person name="Murphy C."/>
            <person name="Neiman D."/>
            <person name="Pearson M."/>
            <person name="Priest M."/>
            <person name="Roberts A."/>
            <person name="Saif S."/>
            <person name="Shea T."/>
            <person name="Sisk P."/>
            <person name="Sykes S."/>
            <person name="Wortman J."/>
            <person name="Nusbaum C."/>
            <person name="Birren B."/>
        </authorList>
    </citation>
    <scope>NUCLEOTIDE SEQUENCE [LARGE SCALE GENOMIC DNA]</scope>
    <source>
        <strain evidence="6 8">ATCC BAA-350</strain>
    </source>
</reference>
<keyword evidence="9" id="KW-1185">Reference proteome</keyword>
<dbReference type="PROSITE" id="PS50206">
    <property type="entry name" value="RHODANESE_3"/>
    <property type="match status" value="2"/>
</dbReference>
<dbReference type="SUPFAM" id="SSF52821">
    <property type="entry name" value="Rhodanese/Cell cycle control phosphatase"/>
    <property type="match status" value="2"/>
</dbReference>
<organism evidence="6 8">
    <name type="scientific">Enterococcus gilvus ATCC BAA-350</name>
    <dbReference type="NCBI Taxonomy" id="1158614"/>
    <lineage>
        <taxon>Bacteria</taxon>
        <taxon>Bacillati</taxon>
        <taxon>Bacillota</taxon>
        <taxon>Bacilli</taxon>
        <taxon>Lactobacillales</taxon>
        <taxon>Enterococcaceae</taxon>
        <taxon>Enterococcus</taxon>
    </lineage>
</organism>
<evidence type="ECO:0000313" key="8">
    <source>
        <dbReference type="Proteomes" id="UP000013750"/>
    </source>
</evidence>
<dbReference type="CDD" id="cd00158">
    <property type="entry name" value="RHOD"/>
    <property type="match status" value="1"/>
</dbReference>
<feature type="signal peptide" evidence="4">
    <location>
        <begin position="1"/>
        <end position="18"/>
    </location>
</feature>
<evidence type="ECO:0000256" key="4">
    <source>
        <dbReference type="SAM" id="SignalP"/>
    </source>
</evidence>
<feature type="chain" id="PRO_5038958503" description="thiosulfate sulfurtransferase" evidence="4">
    <location>
        <begin position="19"/>
        <end position="310"/>
    </location>
</feature>
<dbReference type="SMART" id="SM00450">
    <property type="entry name" value="RHOD"/>
    <property type="match status" value="2"/>
</dbReference>
<accession>R2VH63</accession>
<evidence type="ECO:0000259" key="5">
    <source>
        <dbReference type="PROSITE" id="PS50206"/>
    </source>
</evidence>
<keyword evidence="2" id="KW-0677">Repeat</keyword>
<gene>
    <name evidence="7" type="ORF">I592_02859</name>
    <name evidence="6" type="ORF">UKC_01111</name>
</gene>
<dbReference type="Pfam" id="PF00581">
    <property type="entry name" value="Rhodanese"/>
    <property type="match status" value="2"/>
</dbReference>
<sequence>MKKTMIGLLALAALGLTACGGGGNEDKSESANSEKKETGAFTGEYVVDAAYVKKNMDEIILVDARGEEEANKGTIKGATVIGWHDLASVEDGASGDEKWGLILEPQELGKRLGEKGLAKEKEVVLFAGAQKGWGEDGRIAWELLAAGYKKVKMVDGGFEALKKADLKTTIEPKKLSPVNVKIDAINQDHVIRTDELKKNYADYKIVDVREDKEYKGEVLYGEAKGGHLPDATHLRFTQLFTEKGTLKSKKELTSLFEKAGLSKDDEIVTYCTAGIRSAYMELVMEMCGFKQVKNYDGSYYRWDKVEDVEK</sequence>
<dbReference type="Proteomes" id="UP000013750">
    <property type="component" value="Unassembled WGS sequence"/>
</dbReference>
<evidence type="ECO:0000256" key="2">
    <source>
        <dbReference type="ARBA" id="ARBA00022737"/>
    </source>
</evidence>
<evidence type="ECO:0000313" key="9">
    <source>
        <dbReference type="Proteomes" id="UP000014160"/>
    </source>
</evidence>
<dbReference type="EC" id="2.8.1.1" evidence="1"/>
<dbReference type="CDD" id="cd01449">
    <property type="entry name" value="TST_Repeat_2"/>
    <property type="match status" value="1"/>
</dbReference>
<dbReference type="Proteomes" id="UP000014160">
    <property type="component" value="Unassembled WGS sequence"/>
</dbReference>
<keyword evidence="4" id="KW-0732">Signal</keyword>
<dbReference type="OrthoDB" id="9770030at2"/>
<feature type="domain" description="Rhodanese" evidence="5">
    <location>
        <begin position="199"/>
        <end position="310"/>
    </location>
</feature>
<dbReference type="eggNOG" id="COG2897">
    <property type="taxonomic scope" value="Bacteria"/>
</dbReference>
<dbReference type="EMBL" id="AJDQ01000006">
    <property type="protein sequence ID" value="EOI56926.1"/>
    <property type="molecule type" value="Genomic_DNA"/>
</dbReference>
<dbReference type="InterPro" id="IPR051126">
    <property type="entry name" value="Thiosulfate_sulfurtransferase"/>
</dbReference>
<dbReference type="InterPro" id="IPR001763">
    <property type="entry name" value="Rhodanese-like_dom"/>
</dbReference>
<dbReference type="Gene3D" id="3.40.250.10">
    <property type="entry name" value="Rhodanese-like domain"/>
    <property type="match status" value="2"/>
</dbReference>
<dbReference type="PATRIC" id="fig|1158614.3.peg.1143"/>
<proteinExistence type="predicted"/>
<dbReference type="InterPro" id="IPR036873">
    <property type="entry name" value="Rhodanese-like_dom_sf"/>
</dbReference>
<comment type="catalytic activity">
    <reaction evidence="3">
        <text>thiosulfate + hydrogen cyanide = thiocyanate + sulfite + 2 H(+)</text>
        <dbReference type="Rhea" id="RHEA:16881"/>
        <dbReference type="ChEBI" id="CHEBI:15378"/>
        <dbReference type="ChEBI" id="CHEBI:17359"/>
        <dbReference type="ChEBI" id="CHEBI:18022"/>
        <dbReference type="ChEBI" id="CHEBI:18407"/>
        <dbReference type="ChEBI" id="CHEBI:33542"/>
        <dbReference type="EC" id="2.8.1.1"/>
    </reaction>
</comment>
<dbReference type="PANTHER" id="PTHR43855:SF1">
    <property type="entry name" value="THIOSULFATE SULFURTRANSFERASE"/>
    <property type="match status" value="1"/>
</dbReference>
<dbReference type="HOGENOM" id="CLU_031618_1_0_9"/>
<protein>
    <recommendedName>
        <fullName evidence="1">thiosulfate sulfurtransferase</fullName>
        <ecNumber evidence="1">2.8.1.1</ecNumber>
    </recommendedName>
</protein>
<dbReference type="PANTHER" id="PTHR43855">
    <property type="entry name" value="THIOSULFATE SULFURTRANSFERASE"/>
    <property type="match status" value="1"/>
</dbReference>
<dbReference type="RefSeq" id="WP_010779559.1">
    <property type="nucleotide sequence ID" value="NZ_ASWH01000001.1"/>
</dbReference>